<accession>A0A0W0XYS5</accession>
<evidence type="ECO:0000256" key="6">
    <source>
        <dbReference type="ARBA" id="ARBA00023136"/>
    </source>
</evidence>
<evidence type="ECO:0000256" key="5">
    <source>
        <dbReference type="ARBA" id="ARBA00022989"/>
    </source>
</evidence>
<proteinExistence type="inferred from homology"/>
<reference evidence="10 11" key="1">
    <citation type="submission" date="2015-11" db="EMBL/GenBank/DDBJ databases">
        <title>Genomic analysis of 38 Legionella species identifies large and diverse effector repertoires.</title>
        <authorList>
            <person name="Burstein D."/>
            <person name="Amaro F."/>
            <person name="Zusman T."/>
            <person name="Lifshitz Z."/>
            <person name="Cohen O."/>
            <person name="Gilbert J.A."/>
            <person name="Pupko T."/>
            <person name="Shuman H.A."/>
            <person name="Segal G."/>
        </authorList>
    </citation>
    <scope>NUCLEOTIDE SEQUENCE [LARGE SCALE GENOMIC DNA]</scope>
    <source>
        <strain evidence="10 11">CDC#1442-AUS-E</strain>
    </source>
</reference>
<dbReference type="Proteomes" id="UP000054618">
    <property type="component" value="Unassembled WGS sequence"/>
</dbReference>
<name>A0A0W0XYS5_9GAMM</name>
<keyword evidence="5 8" id="KW-1133">Transmembrane helix</keyword>
<keyword evidence="6 8" id="KW-0472">Membrane</keyword>
<evidence type="ECO:0000313" key="11">
    <source>
        <dbReference type="Proteomes" id="UP000054618"/>
    </source>
</evidence>
<dbReference type="InterPro" id="IPR018047">
    <property type="entry name" value="Ammonium_transpt_CS"/>
</dbReference>
<evidence type="ECO:0000256" key="7">
    <source>
        <dbReference type="ARBA" id="ARBA00023177"/>
    </source>
</evidence>
<keyword evidence="7 8" id="KW-0924">Ammonia transport</keyword>
<dbReference type="OrthoDB" id="9814202at2"/>
<dbReference type="EMBL" id="LNYS01000010">
    <property type="protein sequence ID" value="KTD49717.1"/>
    <property type="molecule type" value="Genomic_DNA"/>
</dbReference>
<dbReference type="Gene3D" id="1.10.3430.10">
    <property type="entry name" value="Ammonium transporter AmtB like domains"/>
    <property type="match status" value="1"/>
</dbReference>
<dbReference type="PANTHER" id="PTHR43029:SF10">
    <property type="entry name" value="AMMONIUM TRANSPORTER MEP2"/>
    <property type="match status" value="1"/>
</dbReference>
<feature type="transmembrane region" description="Helical" evidence="8">
    <location>
        <begin position="156"/>
        <end position="181"/>
    </location>
</feature>
<evidence type="ECO:0000256" key="2">
    <source>
        <dbReference type="ARBA" id="ARBA00005887"/>
    </source>
</evidence>
<feature type="domain" description="Ammonium transporter AmtB-like" evidence="9">
    <location>
        <begin position="7"/>
        <end position="402"/>
    </location>
</feature>
<dbReference type="AlphaFoldDB" id="A0A0W0XYS5"/>
<dbReference type="InterPro" id="IPR029020">
    <property type="entry name" value="Ammonium/urea_transptr"/>
</dbReference>
<feature type="transmembrane region" description="Helical" evidence="8">
    <location>
        <begin position="42"/>
        <end position="62"/>
    </location>
</feature>
<feature type="transmembrane region" description="Helical" evidence="8">
    <location>
        <begin position="350"/>
        <end position="373"/>
    </location>
</feature>
<comment type="similarity">
    <text evidence="2 8">Belongs to the ammonia transporter channel (TC 1.A.11.2) family.</text>
</comment>
<feature type="transmembrane region" description="Helical" evidence="8">
    <location>
        <begin position="124"/>
        <end position="144"/>
    </location>
</feature>
<feature type="transmembrane region" description="Helical" evidence="8">
    <location>
        <begin position="224"/>
        <end position="248"/>
    </location>
</feature>
<feature type="transmembrane region" description="Helical" evidence="8">
    <location>
        <begin position="279"/>
        <end position="299"/>
    </location>
</feature>
<evidence type="ECO:0000256" key="4">
    <source>
        <dbReference type="ARBA" id="ARBA00022692"/>
    </source>
</evidence>
<dbReference type="SUPFAM" id="SSF111352">
    <property type="entry name" value="Ammonium transporter"/>
    <property type="match status" value="1"/>
</dbReference>
<dbReference type="NCBIfam" id="TIGR00836">
    <property type="entry name" value="amt"/>
    <property type="match status" value="1"/>
</dbReference>
<dbReference type="PATRIC" id="fig|45073.5.peg.2034"/>
<feature type="transmembrane region" description="Helical" evidence="8">
    <location>
        <begin position="95"/>
        <end position="117"/>
    </location>
</feature>
<dbReference type="PANTHER" id="PTHR43029">
    <property type="entry name" value="AMMONIUM TRANSPORTER MEP2"/>
    <property type="match status" value="1"/>
</dbReference>
<dbReference type="Pfam" id="PF00909">
    <property type="entry name" value="Ammonium_transp"/>
    <property type="match status" value="1"/>
</dbReference>
<keyword evidence="11" id="KW-1185">Reference proteome</keyword>
<evidence type="ECO:0000256" key="3">
    <source>
        <dbReference type="ARBA" id="ARBA00022448"/>
    </source>
</evidence>
<sequence length="408" mass="43365">MDHGNIAWMLISCALVMLMTPGLAFFYSGLSPVRNTLNTIKMSFICLAIIPLIWAVFGYSLVYGGSSQWLGNFDYLGLAGLFSAENKSLPIPIPLFMLFQMMFAVVSPAIISGALVGRMKFSSYILFVLFWTILVYIPLAHWVWGVNGWLAQIGAIDFAGGIVVHISAGFSALIAAIILGPRIGLSQQKNRPHNIPFVVLGASMLWFGWFGFNAGSASAANDLAICAAITTMLAASSAVTTWTLLLWARGKRPSAVGASAAAVIGLVAVTPASGFVTPMGAIVIGSITAIIAQFCLDFLNRFEKVDDAADVFVCHGISGVIGSVLTGVFATVTMNSAGKNGLLAGNTMLIVYQLIAVIVAIVISILGTALILFTLKRLINIRSTPEEEIQGVDIIEHGEKAYDHTLSP</sequence>
<comment type="subcellular location">
    <subcellularLocation>
        <location evidence="8">Cell membrane</location>
        <topology evidence="8">Multi-pass membrane protein</topology>
    </subcellularLocation>
    <subcellularLocation>
        <location evidence="1">Membrane</location>
        <topology evidence="1">Multi-pass membrane protein</topology>
    </subcellularLocation>
</comment>
<organism evidence="10 11">
    <name type="scientific">Legionella quinlivanii</name>
    <dbReference type="NCBI Taxonomy" id="45073"/>
    <lineage>
        <taxon>Bacteria</taxon>
        <taxon>Pseudomonadati</taxon>
        <taxon>Pseudomonadota</taxon>
        <taxon>Gammaproteobacteria</taxon>
        <taxon>Legionellales</taxon>
        <taxon>Legionellaceae</taxon>
        <taxon>Legionella</taxon>
    </lineage>
</organism>
<dbReference type="STRING" id="45073.Lqui_1928"/>
<evidence type="ECO:0000313" key="10">
    <source>
        <dbReference type="EMBL" id="KTD49717.1"/>
    </source>
</evidence>
<dbReference type="RefSeq" id="WP_058508026.1">
    <property type="nucleotide sequence ID" value="NZ_CAAAIK010000021.1"/>
</dbReference>
<feature type="transmembrane region" description="Helical" evidence="8">
    <location>
        <begin position="193"/>
        <end position="212"/>
    </location>
</feature>
<keyword evidence="4 8" id="KW-0812">Transmembrane</keyword>
<dbReference type="PROSITE" id="PS01219">
    <property type="entry name" value="AMMONIUM_TRANSP"/>
    <property type="match status" value="1"/>
</dbReference>
<evidence type="ECO:0000256" key="1">
    <source>
        <dbReference type="ARBA" id="ARBA00004141"/>
    </source>
</evidence>
<gene>
    <name evidence="10" type="primary">amt</name>
    <name evidence="10" type="ORF">Lqui_1928</name>
</gene>
<protein>
    <recommendedName>
        <fullName evidence="8">Ammonium transporter</fullName>
    </recommendedName>
</protein>
<dbReference type="InterPro" id="IPR024041">
    <property type="entry name" value="NH4_transpt_AmtB-like_dom"/>
</dbReference>
<evidence type="ECO:0000259" key="9">
    <source>
        <dbReference type="Pfam" id="PF00909"/>
    </source>
</evidence>
<dbReference type="GO" id="GO:0008519">
    <property type="term" value="F:ammonium channel activity"/>
    <property type="evidence" value="ECO:0007669"/>
    <property type="project" value="InterPro"/>
</dbReference>
<evidence type="ECO:0000256" key="8">
    <source>
        <dbReference type="RuleBase" id="RU362002"/>
    </source>
</evidence>
<feature type="transmembrane region" description="Helical" evidence="8">
    <location>
        <begin position="255"/>
        <end position="273"/>
    </location>
</feature>
<comment type="caution">
    <text evidence="10">The sequence shown here is derived from an EMBL/GenBank/DDBJ whole genome shotgun (WGS) entry which is preliminary data.</text>
</comment>
<dbReference type="GO" id="GO:0005886">
    <property type="term" value="C:plasma membrane"/>
    <property type="evidence" value="ECO:0007669"/>
    <property type="project" value="UniProtKB-SubCell"/>
</dbReference>
<feature type="transmembrane region" description="Helical" evidence="8">
    <location>
        <begin position="311"/>
        <end position="330"/>
    </location>
</feature>
<feature type="transmembrane region" description="Helical" evidence="8">
    <location>
        <begin position="6"/>
        <end position="30"/>
    </location>
</feature>
<keyword evidence="3 8" id="KW-0813">Transport</keyword>
<dbReference type="InterPro" id="IPR001905">
    <property type="entry name" value="Ammonium_transpt"/>
</dbReference>